<gene>
    <name evidence="2" type="ORF">GPS52_12930</name>
</gene>
<name>A0AAJ3DA41_ACIHA</name>
<comment type="caution">
    <text evidence="2">The sequence shown here is derived from an EMBL/GenBank/DDBJ whole genome shotgun (WGS) entry which is preliminary data.</text>
</comment>
<dbReference type="Proteomes" id="UP000451048">
    <property type="component" value="Unassembled WGS sequence"/>
</dbReference>
<accession>A0AAJ3DA41</accession>
<protein>
    <submittedName>
        <fullName evidence="2">Uncharacterized protein</fullName>
    </submittedName>
</protein>
<organism evidence="2 3">
    <name type="scientific">Acinetobacter haemolyticus</name>
    <dbReference type="NCBI Taxonomy" id="29430"/>
    <lineage>
        <taxon>Bacteria</taxon>
        <taxon>Pseudomonadati</taxon>
        <taxon>Pseudomonadota</taxon>
        <taxon>Gammaproteobacteria</taxon>
        <taxon>Moraxellales</taxon>
        <taxon>Moraxellaceae</taxon>
        <taxon>Acinetobacter</taxon>
    </lineage>
</organism>
<proteinExistence type="predicted"/>
<dbReference type="AlphaFoldDB" id="A0AAJ3DA41"/>
<sequence length="157" mass="17954">MLIYYSPKLYISLLILLFSFSNYAKNPTFQDYPASAYVGKNQPLKLASHSGKYRTLFKQMSQQQPNFAGHYVMETVGCGGGCSFALAYDPKTGQSFILPHTFVDCYSKEKGFKQNDIFYQKDSRLVMAIGSRYSDQEKCETVHYLVENNSFKEILNN</sequence>
<evidence type="ECO:0000256" key="1">
    <source>
        <dbReference type="SAM" id="SignalP"/>
    </source>
</evidence>
<evidence type="ECO:0000313" key="2">
    <source>
        <dbReference type="EMBL" id="NAR74379.1"/>
    </source>
</evidence>
<dbReference type="EMBL" id="WTTO01000044">
    <property type="protein sequence ID" value="NAR74379.1"/>
    <property type="molecule type" value="Genomic_DNA"/>
</dbReference>
<evidence type="ECO:0000313" key="3">
    <source>
        <dbReference type="Proteomes" id="UP000451048"/>
    </source>
</evidence>
<keyword evidence="1" id="KW-0732">Signal</keyword>
<feature type="chain" id="PRO_5042502713" evidence="1">
    <location>
        <begin position="25"/>
        <end position="157"/>
    </location>
</feature>
<reference evidence="2 3" key="1">
    <citation type="submission" date="2019-12" db="EMBL/GenBank/DDBJ databases">
        <title>Acinetobacter haemolyticus comparative genomics.</title>
        <authorList>
            <person name="Castro-Jaimes S."/>
            <person name="Bello-Lopez E."/>
            <person name="Velazquez-Acosta C."/>
            <person name="Volkow-Fernandez P."/>
            <person name="Lozano-Zarain P."/>
            <person name="Castillo Ramirez S."/>
            <person name="Cevallos M.A."/>
        </authorList>
    </citation>
    <scope>NUCLEOTIDE SEQUENCE [LARGE SCALE GENOMIC DNA]</scope>
    <source>
        <strain evidence="2 3">AN10</strain>
    </source>
</reference>
<dbReference type="RefSeq" id="WP_016803808.1">
    <property type="nucleotide sequence ID" value="NZ_CP031984.1"/>
</dbReference>
<feature type="signal peptide" evidence="1">
    <location>
        <begin position="1"/>
        <end position="24"/>
    </location>
</feature>